<dbReference type="InterPro" id="IPR001841">
    <property type="entry name" value="Znf_RING"/>
</dbReference>
<name>A0A077WCR0_9FUNG</name>
<dbReference type="Gene3D" id="3.30.40.10">
    <property type="entry name" value="Zinc/RING finger domain, C3HC4 (zinc finger)"/>
    <property type="match status" value="1"/>
</dbReference>
<keyword evidence="4" id="KW-0479">Metal-binding</keyword>
<evidence type="ECO:0000256" key="5">
    <source>
        <dbReference type="ARBA" id="ARBA00022771"/>
    </source>
</evidence>
<dbReference type="GO" id="GO:0000209">
    <property type="term" value="P:protein polyubiquitination"/>
    <property type="evidence" value="ECO:0007669"/>
    <property type="project" value="TreeGrafter"/>
</dbReference>
<keyword evidence="8" id="KW-0804">Transcription</keyword>
<evidence type="ECO:0000256" key="6">
    <source>
        <dbReference type="ARBA" id="ARBA00022833"/>
    </source>
</evidence>
<feature type="region of interest" description="Disordered" evidence="10">
    <location>
        <begin position="1"/>
        <end position="21"/>
    </location>
</feature>
<dbReference type="PROSITE" id="PS00518">
    <property type="entry name" value="ZF_RING_1"/>
    <property type="match status" value="1"/>
</dbReference>
<feature type="domain" description="RING-type" evidence="11">
    <location>
        <begin position="26"/>
        <end position="65"/>
    </location>
</feature>
<evidence type="ECO:0000256" key="10">
    <source>
        <dbReference type="SAM" id="MobiDB-lite"/>
    </source>
</evidence>
<evidence type="ECO:0000256" key="2">
    <source>
        <dbReference type="ARBA" id="ARBA00012483"/>
    </source>
</evidence>
<accession>A0A077WCR0</accession>
<evidence type="ECO:0000256" key="4">
    <source>
        <dbReference type="ARBA" id="ARBA00022723"/>
    </source>
</evidence>
<dbReference type="EC" id="2.3.2.27" evidence="2"/>
<evidence type="ECO:0000256" key="1">
    <source>
        <dbReference type="ARBA" id="ARBA00000900"/>
    </source>
</evidence>
<reference evidence="12" key="1">
    <citation type="journal article" date="2014" name="Genome Announc.">
        <title>De novo whole-genome sequence and genome annotation of Lichtheimia ramosa.</title>
        <authorList>
            <person name="Linde J."/>
            <person name="Schwartze V."/>
            <person name="Binder U."/>
            <person name="Lass-Florl C."/>
            <person name="Voigt K."/>
            <person name="Horn F."/>
        </authorList>
    </citation>
    <scope>NUCLEOTIDE SEQUENCE</scope>
    <source>
        <strain evidence="12">JMRC FSU:6197</strain>
    </source>
</reference>
<dbReference type="GO" id="GO:0061630">
    <property type="term" value="F:ubiquitin protein ligase activity"/>
    <property type="evidence" value="ECO:0007669"/>
    <property type="project" value="UniProtKB-EC"/>
</dbReference>
<evidence type="ECO:0000313" key="12">
    <source>
        <dbReference type="EMBL" id="CDS05210.1"/>
    </source>
</evidence>
<protein>
    <recommendedName>
        <fullName evidence="2">RING-type E3 ubiquitin transferase</fullName>
        <ecNumber evidence="2">2.3.2.27</ecNumber>
    </recommendedName>
</protein>
<dbReference type="SUPFAM" id="SSF57850">
    <property type="entry name" value="RING/U-box"/>
    <property type="match status" value="1"/>
</dbReference>
<evidence type="ECO:0000256" key="7">
    <source>
        <dbReference type="ARBA" id="ARBA00023015"/>
    </source>
</evidence>
<dbReference type="EMBL" id="LK023316">
    <property type="protein sequence ID" value="CDS05210.1"/>
    <property type="molecule type" value="Genomic_DNA"/>
</dbReference>
<evidence type="ECO:0000256" key="8">
    <source>
        <dbReference type="ARBA" id="ARBA00023163"/>
    </source>
</evidence>
<evidence type="ECO:0000256" key="3">
    <source>
        <dbReference type="ARBA" id="ARBA00022679"/>
    </source>
</evidence>
<dbReference type="SMART" id="SM00184">
    <property type="entry name" value="RING"/>
    <property type="match status" value="1"/>
</dbReference>
<sequence>MHTGKRKRAPLSKQQQPDPLPPEPTCSICMQTYTRRTFLQPCFHSYCFLCIRQWINIVPQCPLCKQGIDSLIYNIDEEANTFQEYTLADNKVHNPPEEPPEMTLQDRVVMARRQLYQSRISSDKASYPPPQPRYAHIQLVTPELMPKAKIFVSREIPAVMGKSCDDFIERHINAVLLTPHESNMKATKKRSKTSMTMDDIVHELGEWLTIGSTNMDGDAVARKFLQELMAYLKSGLDYWTFVSSTAYDD</sequence>
<dbReference type="Pfam" id="PF00097">
    <property type="entry name" value="zf-C3HC4"/>
    <property type="match status" value="1"/>
</dbReference>
<dbReference type="PANTHER" id="PTHR46077:SF1">
    <property type="entry name" value="TOP1 BINDING ARGININE_SERINE RICH PROTEIN, E3 UBIQUITIN LIGASE"/>
    <property type="match status" value="1"/>
</dbReference>
<dbReference type="PROSITE" id="PS50089">
    <property type="entry name" value="ZF_RING_2"/>
    <property type="match status" value="1"/>
</dbReference>
<dbReference type="InterPro" id="IPR013083">
    <property type="entry name" value="Znf_RING/FYVE/PHD"/>
</dbReference>
<feature type="compositionally biased region" description="Basic residues" evidence="10">
    <location>
        <begin position="1"/>
        <end position="10"/>
    </location>
</feature>
<comment type="catalytic activity">
    <reaction evidence="1">
        <text>S-ubiquitinyl-[E2 ubiquitin-conjugating enzyme]-L-cysteine + [acceptor protein]-L-lysine = [E2 ubiquitin-conjugating enzyme]-L-cysteine + N(6)-ubiquitinyl-[acceptor protein]-L-lysine.</text>
        <dbReference type="EC" id="2.3.2.27"/>
    </reaction>
</comment>
<keyword evidence="5 9" id="KW-0863">Zinc-finger</keyword>
<dbReference type="InterPro" id="IPR018957">
    <property type="entry name" value="Znf_C3HC4_RING-type"/>
</dbReference>
<dbReference type="GO" id="GO:0008270">
    <property type="term" value="F:zinc ion binding"/>
    <property type="evidence" value="ECO:0007669"/>
    <property type="project" value="UniProtKB-KW"/>
</dbReference>
<dbReference type="AlphaFoldDB" id="A0A077WCR0"/>
<keyword evidence="7" id="KW-0805">Transcription regulation</keyword>
<proteinExistence type="predicted"/>
<dbReference type="OrthoDB" id="21204at2759"/>
<gene>
    <name evidence="12" type="ORF">LRAMOSA07739</name>
</gene>
<evidence type="ECO:0000256" key="9">
    <source>
        <dbReference type="PROSITE-ProRule" id="PRU00175"/>
    </source>
</evidence>
<organism evidence="12">
    <name type="scientific">Lichtheimia ramosa</name>
    <dbReference type="NCBI Taxonomy" id="688394"/>
    <lineage>
        <taxon>Eukaryota</taxon>
        <taxon>Fungi</taxon>
        <taxon>Fungi incertae sedis</taxon>
        <taxon>Mucoromycota</taxon>
        <taxon>Mucoromycotina</taxon>
        <taxon>Mucoromycetes</taxon>
        <taxon>Mucorales</taxon>
        <taxon>Lichtheimiaceae</taxon>
        <taxon>Lichtheimia</taxon>
    </lineage>
</organism>
<dbReference type="InterPro" id="IPR017907">
    <property type="entry name" value="Znf_RING_CS"/>
</dbReference>
<evidence type="ECO:0000259" key="11">
    <source>
        <dbReference type="PROSITE" id="PS50089"/>
    </source>
</evidence>
<dbReference type="GO" id="GO:0006513">
    <property type="term" value="P:protein monoubiquitination"/>
    <property type="evidence" value="ECO:0007669"/>
    <property type="project" value="TreeGrafter"/>
</dbReference>
<keyword evidence="3" id="KW-0808">Transferase</keyword>
<dbReference type="PANTHER" id="PTHR46077">
    <property type="entry name" value="E3 UBIQUITIN-PROTEIN LIGASE TOPORS"/>
    <property type="match status" value="1"/>
</dbReference>
<keyword evidence="6" id="KW-0862">Zinc</keyword>